<dbReference type="AlphaFoldDB" id="A0A085NU53"/>
<protein>
    <recommendedName>
        <fullName evidence="2">GTPase Era, mitochondrial</fullName>
    </recommendedName>
    <alternativeName>
        <fullName evidence="5">ERA-like protein 1</fullName>
    </alternativeName>
</protein>
<accession>A0A085NU53</accession>
<evidence type="ECO:0000256" key="1">
    <source>
        <dbReference type="ARBA" id="ARBA00007921"/>
    </source>
</evidence>
<dbReference type="GO" id="GO:0005525">
    <property type="term" value="F:GTP binding"/>
    <property type="evidence" value="ECO:0007669"/>
    <property type="project" value="UniProtKB-KW"/>
</dbReference>
<keyword evidence="3" id="KW-0547">Nucleotide-binding</keyword>
<organism evidence="8">
    <name type="scientific">Trichuris suis</name>
    <name type="common">pig whipworm</name>
    <dbReference type="NCBI Taxonomy" id="68888"/>
    <lineage>
        <taxon>Eukaryota</taxon>
        <taxon>Metazoa</taxon>
        <taxon>Ecdysozoa</taxon>
        <taxon>Nematoda</taxon>
        <taxon>Enoplea</taxon>
        <taxon>Dorylaimia</taxon>
        <taxon>Trichinellida</taxon>
        <taxon>Trichuridae</taxon>
        <taxon>Trichuris</taxon>
    </lineage>
</organism>
<evidence type="ECO:0000313" key="7">
    <source>
        <dbReference type="EMBL" id="KFD58969.1"/>
    </source>
</evidence>
<keyword evidence="4" id="KW-0342">GTP-binding</keyword>
<dbReference type="PANTHER" id="PTHR42698">
    <property type="entry name" value="GTPASE ERA"/>
    <property type="match status" value="1"/>
</dbReference>
<dbReference type="InterPro" id="IPR005225">
    <property type="entry name" value="Small_GTP-bd"/>
</dbReference>
<dbReference type="Gene3D" id="3.30.300.20">
    <property type="match status" value="1"/>
</dbReference>
<keyword evidence="9" id="KW-1185">Reference proteome</keyword>
<dbReference type="GO" id="GO:0000028">
    <property type="term" value="P:ribosomal small subunit assembly"/>
    <property type="evidence" value="ECO:0007669"/>
    <property type="project" value="TreeGrafter"/>
</dbReference>
<feature type="domain" description="G" evidence="6">
    <location>
        <begin position="77"/>
        <end position="199"/>
    </location>
</feature>
<evidence type="ECO:0000256" key="2">
    <source>
        <dbReference type="ARBA" id="ARBA00019149"/>
    </source>
</evidence>
<evidence type="ECO:0000256" key="3">
    <source>
        <dbReference type="ARBA" id="ARBA00022741"/>
    </source>
</evidence>
<dbReference type="Pfam" id="PF01926">
    <property type="entry name" value="MMR_HSR1"/>
    <property type="match status" value="1"/>
</dbReference>
<dbReference type="Proteomes" id="UP000030764">
    <property type="component" value="Unassembled WGS sequence"/>
</dbReference>
<dbReference type="PRINTS" id="PR00326">
    <property type="entry name" value="GTP1OBG"/>
</dbReference>
<evidence type="ECO:0000256" key="4">
    <source>
        <dbReference type="ARBA" id="ARBA00023134"/>
    </source>
</evidence>
<evidence type="ECO:0000256" key="5">
    <source>
        <dbReference type="ARBA" id="ARBA00030975"/>
    </source>
</evidence>
<dbReference type="InterPro" id="IPR015946">
    <property type="entry name" value="KH_dom-like_a/b"/>
</dbReference>
<dbReference type="CDD" id="cd04163">
    <property type="entry name" value="Era"/>
    <property type="match status" value="1"/>
</dbReference>
<dbReference type="InterPro" id="IPR027417">
    <property type="entry name" value="P-loop_NTPase"/>
</dbReference>
<dbReference type="NCBIfam" id="TIGR00231">
    <property type="entry name" value="small_GTP"/>
    <property type="match status" value="1"/>
</dbReference>
<name>A0A085NU53_9BILA</name>
<dbReference type="GO" id="GO:0019843">
    <property type="term" value="F:rRNA binding"/>
    <property type="evidence" value="ECO:0007669"/>
    <property type="project" value="TreeGrafter"/>
</dbReference>
<feature type="non-terminal residue" evidence="8">
    <location>
        <position position="443"/>
    </location>
</feature>
<dbReference type="InterPro" id="IPR009019">
    <property type="entry name" value="KH_sf_prok-type"/>
</dbReference>
<evidence type="ECO:0000313" key="9">
    <source>
        <dbReference type="Proteomes" id="UP000030764"/>
    </source>
</evidence>
<dbReference type="InterPro" id="IPR006073">
    <property type="entry name" value="GTP-bd"/>
</dbReference>
<evidence type="ECO:0000259" key="6">
    <source>
        <dbReference type="Pfam" id="PF01926"/>
    </source>
</evidence>
<dbReference type="FunFam" id="3.40.50.300:FF:002220">
    <property type="entry name" value="GTPase Era, mitochondrial"/>
    <property type="match status" value="1"/>
</dbReference>
<dbReference type="EMBL" id="KL363182">
    <property type="protein sequence ID" value="KFD58969.1"/>
    <property type="molecule type" value="Genomic_DNA"/>
</dbReference>
<dbReference type="InterPro" id="IPR005662">
    <property type="entry name" value="GTPase_Era-like"/>
</dbReference>
<sequence length="443" mass="49846">MVYICSSLHWSVFQNMVLLNHCSKIFLASNVYQNLIFKLCCSNGACSYDRCIELDQQRQRMKSLLLPDGKPSSRFLRVALIGAPNAGKSAMANMLIGATVSAVSRKINTTQKMMTSVLVDGSAQVVLMDTPGIVTGQVGKRHNLSKEMVTDPENSLTLAQQILVVVDSTDKYKGYRLNPKVQHLLYRYRHLPSALVLNKVDLVKPKSTLLEMVHTMTKGIVQGQPATTRPAFLNDKAELKKWNVQQTPKTHIDARRTNSAETDVQAMKGNMDLEVDPAVLEKLAAFPAHQVNQSELHRCFRYEKGWPYFDAVFMVSALNGDGINEVREYLFQVTRSGSWSYHSSVVADEDIIFLACDIVRAKLLDHLPQEIPYRLKLSIIAWEQDAAGTLCIRMSIHGEKNRWIKIIVGKDGRILRSIVTSAAQELRNLFQHEVYLRLDITAS</sequence>
<dbReference type="GO" id="GO:0043024">
    <property type="term" value="F:ribosomal small subunit binding"/>
    <property type="evidence" value="ECO:0007669"/>
    <property type="project" value="TreeGrafter"/>
</dbReference>
<gene>
    <name evidence="7" type="ORF">M513_00132</name>
    <name evidence="8" type="ORF">M514_00132</name>
</gene>
<comment type="similarity">
    <text evidence="1">Belongs to the TRAFAC class TrmE-Era-EngA-EngB-Septin-like GTPase superfamily. Era GTPase family.</text>
</comment>
<reference evidence="8 9" key="1">
    <citation type="journal article" date="2014" name="Nat. Genet.">
        <title>Genome and transcriptome of the porcine whipworm Trichuris suis.</title>
        <authorList>
            <person name="Jex A.R."/>
            <person name="Nejsum P."/>
            <person name="Schwarz E.M."/>
            <person name="Hu L."/>
            <person name="Young N.D."/>
            <person name="Hall R.S."/>
            <person name="Korhonen P.K."/>
            <person name="Liao S."/>
            <person name="Thamsborg S."/>
            <person name="Xia J."/>
            <person name="Xu P."/>
            <person name="Wang S."/>
            <person name="Scheerlinck J.P."/>
            <person name="Hofmann A."/>
            <person name="Sternberg P.W."/>
            <person name="Wang J."/>
            <person name="Gasser R.B."/>
        </authorList>
    </citation>
    <scope>NUCLEOTIDE SEQUENCE [LARGE SCALE GENOMIC DNA]</scope>
    <source>
        <strain evidence="8">DCEP-RM93F</strain>
        <strain evidence="7">DCEP-RM93M</strain>
    </source>
</reference>
<dbReference type="Proteomes" id="UP000030758">
    <property type="component" value="Unassembled WGS sequence"/>
</dbReference>
<dbReference type="SUPFAM" id="SSF54814">
    <property type="entry name" value="Prokaryotic type KH domain (KH-domain type II)"/>
    <property type="match status" value="1"/>
</dbReference>
<dbReference type="SUPFAM" id="SSF52540">
    <property type="entry name" value="P-loop containing nucleoside triphosphate hydrolases"/>
    <property type="match status" value="1"/>
</dbReference>
<dbReference type="PANTHER" id="PTHR42698:SF1">
    <property type="entry name" value="GTPASE ERA, MITOCHONDRIAL"/>
    <property type="match status" value="1"/>
</dbReference>
<dbReference type="GO" id="GO:0005759">
    <property type="term" value="C:mitochondrial matrix"/>
    <property type="evidence" value="ECO:0007669"/>
    <property type="project" value="TreeGrafter"/>
</dbReference>
<dbReference type="InterPro" id="IPR030388">
    <property type="entry name" value="G_ERA_dom"/>
</dbReference>
<proteinExistence type="inferred from homology"/>
<dbReference type="Gene3D" id="3.40.50.300">
    <property type="entry name" value="P-loop containing nucleotide triphosphate hydrolases"/>
    <property type="match status" value="1"/>
</dbReference>
<evidence type="ECO:0000313" key="8">
    <source>
        <dbReference type="EMBL" id="KFD72999.1"/>
    </source>
</evidence>
<dbReference type="EMBL" id="KL367475">
    <property type="protein sequence ID" value="KFD72999.1"/>
    <property type="molecule type" value="Genomic_DNA"/>
</dbReference>
<dbReference type="CDD" id="cd22534">
    <property type="entry name" value="KH-II_Era"/>
    <property type="match status" value="1"/>
</dbReference>